<comment type="subcellular location">
    <subcellularLocation>
        <location evidence="1">Cell membrane</location>
        <topology evidence="1">Multi-pass membrane protein</topology>
    </subcellularLocation>
</comment>
<organism evidence="8 9">
    <name type="scientific">Amycolatopsis ultiminotia</name>
    <dbReference type="NCBI Taxonomy" id="543629"/>
    <lineage>
        <taxon>Bacteria</taxon>
        <taxon>Bacillati</taxon>
        <taxon>Actinomycetota</taxon>
        <taxon>Actinomycetes</taxon>
        <taxon>Pseudonocardiales</taxon>
        <taxon>Pseudonocardiaceae</taxon>
        <taxon>Amycolatopsis</taxon>
    </lineage>
</organism>
<name>A0ABP6W226_9PSEU</name>
<feature type="transmembrane region" description="Helical" evidence="6">
    <location>
        <begin position="626"/>
        <end position="646"/>
    </location>
</feature>
<evidence type="ECO:0000256" key="3">
    <source>
        <dbReference type="ARBA" id="ARBA00022692"/>
    </source>
</evidence>
<comment type="caution">
    <text evidence="8">The sequence shown here is derived from an EMBL/GenBank/DDBJ whole genome shotgun (WGS) entry which is preliminary data.</text>
</comment>
<feature type="transmembrane region" description="Helical" evidence="6">
    <location>
        <begin position="540"/>
        <end position="564"/>
    </location>
</feature>
<keyword evidence="9" id="KW-1185">Reference proteome</keyword>
<accession>A0ABP6W226</accession>
<gene>
    <name evidence="8" type="ORF">GCM10022222_28330</name>
</gene>
<proteinExistence type="predicted"/>
<dbReference type="InterPro" id="IPR004869">
    <property type="entry name" value="MMPL_dom"/>
</dbReference>
<feature type="transmembrane region" description="Helical" evidence="6">
    <location>
        <begin position="199"/>
        <end position="220"/>
    </location>
</feature>
<sequence>MARLLDRLGRFGARRAWTVVLAWLVILAAMVGALTAFGGSLTNGVSIPGTETERVTQQLEKSFPELTGGTGQVVFSSDHGAFTKDQQAAIGRQLSGVGKLDGVKGAMSPFAPPTPQTVSEDQTVAVGTIMFDADTYDIPERVHQDVVDALEHADIPGVDVSYSSTIAMQNGGLLGATEVIGVLIAVLVLVVMMRALLPAMIPLIGALVGVGVAVAGSMAFSGVIDMSETTPLLGVMLGLAVGIDYALFIVNRHRRQLAAGTDLHTSIGRANGTAGTAVVFAGTTVVIALLALNVVGIPFLGVMGTVGALGVAIAVLVAITLTPALLGLIGPRVLGRGSRRQHEDAESARRPMRTGRAIAIALVSVLALAALAIPAFAMRLGLPDGSAEPVDSPQYRAQELIGQKFGAGTNGPLLVLADLPAPVDKSTAAQTQQQLTGTLMKQDDVAGAAPLAVSEDGTSLVFQVIPDDGPNSQSTERLVHSLRALSPLDGGIHLGVAGQTSGNIDVSTKLADALPIYLAVVVGLSLLILIVVFRSLLLPLIATAGYVLSLGAALGALTAIFQWGWLSSIFGVHDPGPVLSFGPILLMGVLFGLAMDYQIFLATGMREAYAHGTSARAAVTAGVRNGRGVVTAAAIIMTAVFGGFVFSDLALIRPIGFGLAIGVLFDAFIVRMLLVPAIMTFLGEAAWWLPGWANRLLPHIDVEGSALKDTAPAVSSTAKG</sequence>
<reference evidence="9" key="1">
    <citation type="journal article" date="2019" name="Int. J. Syst. Evol. Microbiol.">
        <title>The Global Catalogue of Microorganisms (GCM) 10K type strain sequencing project: providing services to taxonomists for standard genome sequencing and annotation.</title>
        <authorList>
            <consortium name="The Broad Institute Genomics Platform"/>
            <consortium name="The Broad Institute Genome Sequencing Center for Infectious Disease"/>
            <person name="Wu L."/>
            <person name="Ma J."/>
        </authorList>
    </citation>
    <scope>NUCLEOTIDE SEQUENCE [LARGE SCALE GENOMIC DNA]</scope>
    <source>
        <strain evidence="9">JCM 16898</strain>
    </source>
</reference>
<evidence type="ECO:0000313" key="8">
    <source>
        <dbReference type="EMBL" id="GAA3542971.1"/>
    </source>
</evidence>
<evidence type="ECO:0000256" key="6">
    <source>
        <dbReference type="SAM" id="Phobius"/>
    </source>
</evidence>
<keyword evidence="5 6" id="KW-0472">Membrane</keyword>
<feature type="transmembrane region" description="Helical" evidence="6">
    <location>
        <begin position="306"/>
        <end position="330"/>
    </location>
</feature>
<feature type="transmembrane region" description="Helical" evidence="6">
    <location>
        <begin position="584"/>
        <end position="605"/>
    </location>
</feature>
<dbReference type="PROSITE" id="PS50156">
    <property type="entry name" value="SSD"/>
    <property type="match status" value="1"/>
</dbReference>
<keyword evidence="4 6" id="KW-1133">Transmembrane helix</keyword>
<feature type="transmembrane region" description="Helical" evidence="6">
    <location>
        <begin position="357"/>
        <end position="377"/>
    </location>
</feature>
<dbReference type="InterPro" id="IPR001036">
    <property type="entry name" value="Acrflvin-R"/>
</dbReference>
<feature type="domain" description="SSD" evidence="7">
    <location>
        <begin position="195"/>
        <end position="328"/>
    </location>
</feature>
<evidence type="ECO:0000256" key="5">
    <source>
        <dbReference type="ARBA" id="ARBA00023136"/>
    </source>
</evidence>
<evidence type="ECO:0000313" key="9">
    <source>
        <dbReference type="Proteomes" id="UP001500689"/>
    </source>
</evidence>
<dbReference type="PANTHER" id="PTHR33406:SF13">
    <property type="entry name" value="MEMBRANE PROTEIN YDFJ"/>
    <property type="match status" value="1"/>
</dbReference>
<dbReference type="InterPro" id="IPR000731">
    <property type="entry name" value="SSD"/>
</dbReference>
<dbReference type="EMBL" id="BAAAZN010000005">
    <property type="protein sequence ID" value="GAA3542971.1"/>
    <property type="molecule type" value="Genomic_DNA"/>
</dbReference>
<feature type="transmembrane region" description="Helical" evidence="6">
    <location>
        <begin position="514"/>
        <end position="533"/>
    </location>
</feature>
<dbReference type="Gene3D" id="1.20.1640.10">
    <property type="entry name" value="Multidrug efflux transporter AcrB transmembrane domain"/>
    <property type="match status" value="2"/>
</dbReference>
<evidence type="ECO:0000256" key="2">
    <source>
        <dbReference type="ARBA" id="ARBA00022475"/>
    </source>
</evidence>
<keyword evidence="3 6" id="KW-0812">Transmembrane</keyword>
<evidence type="ECO:0000256" key="1">
    <source>
        <dbReference type="ARBA" id="ARBA00004651"/>
    </source>
</evidence>
<dbReference type="InterPro" id="IPR050545">
    <property type="entry name" value="Mycobact_MmpL"/>
</dbReference>
<dbReference type="PANTHER" id="PTHR33406">
    <property type="entry name" value="MEMBRANE PROTEIN MJ1562-RELATED"/>
    <property type="match status" value="1"/>
</dbReference>
<protein>
    <submittedName>
        <fullName evidence="8">MMPL family transporter</fullName>
    </submittedName>
</protein>
<feature type="transmembrane region" description="Helical" evidence="6">
    <location>
        <begin position="20"/>
        <end position="41"/>
    </location>
</feature>
<dbReference type="Pfam" id="PF03176">
    <property type="entry name" value="MMPL"/>
    <property type="match status" value="2"/>
</dbReference>
<dbReference type="RefSeq" id="WP_344859607.1">
    <property type="nucleotide sequence ID" value="NZ_BAAAZN010000005.1"/>
</dbReference>
<dbReference type="Proteomes" id="UP001500689">
    <property type="component" value="Unassembled WGS sequence"/>
</dbReference>
<feature type="transmembrane region" description="Helical" evidence="6">
    <location>
        <begin position="232"/>
        <end position="251"/>
    </location>
</feature>
<dbReference type="SUPFAM" id="SSF82866">
    <property type="entry name" value="Multidrug efflux transporter AcrB transmembrane domain"/>
    <property type="match status" value="2"/>
</dbReference>
<dbReference type="PRINTS" id="PR00702">
    <property type="entry name" value="ACRIFLAVINRP"/>
</dbReference>
<keyword evidence="2" id="KW-1003">Cell membrane</keyword>
<feature type="transmembrane region" description="Helical" evidence="6">
    <location>
        <begin position="272"/>
        <end position="300"/>
    </location>
</feature>
<evidence type="ECO:0000256" key="4">
    <source>
        <dbReference type="ARBA" id="ARBA00022989"/>
    </source>
</evidence>
<feature type="transmembrane region" description="Helical" evidence="6">
    <location>
        <begin position="172"/>
        <end position="192"/>
    </location>
</feature>
<evidence type="ECO:0000259" key="7">
    <source>
        <dbReference type="PROSITE" id="PS50156"/>
    </source>
</evidence>